<evidence type="ECO:0000259" key="12">
    <source>
        <dbReference type="PROSITE" id="PS51217"/>
    </source>
</evidence>
<dbReference type="GO" id="GO:0033202">
    <property type="term" value="C:DNA helicase complex"/>
    <property type="evidence" value="ECO:0007669"/>
    <property type="project" value="TreeGrafter"/>
</dbReference>
<dbReference type="GO" id="GO:0003677">
    <property type="term" value="F:DNA binding"/>
    <property type="evidence" value="ECO:0007669"/>
    <property type="project" value="UniProtKB-KW"/>
</dbReference>
<dbReference type="NCBIfam" id="TIGR01073">
    <property type="entry name" value="pcrA"/>
    <property type="match status" value="1"/>
</dbReference>
<dbReference type="InterPro" id="IPR005751">
    <property type="entry name" value="ATP-dep_DNA_helicase_PcrA"/>
</dbReference>
<dbReference type="Pfam" id="PF00580">
    <property type="entry name" value="UvrD-helicase"/>
    <property type="match status" value="1"/>
</dbReference>
<dbReference type="PANTHER" id="PTHR11070">
    <property type="entry name" value="UVRD / RECB / PCRA DNA HELICASE FAMILY MEMBER"/>
    <property type="match status" value="1"/>
</dbReference>
<dbReference type="Pfam" id="PF13361">
    <property type="entry name" value="UvrD_C"/>
    <property type="match status" value="1"/>
</dbReference>
<keyword evidence="6" id="KW-0238">DNA-binding</keyword>
<evidence type="ECO:0000256" key="7">
    <source>
        <dbReference type="ARBA" id="ARBA00023235"/>
    </source>
</evidence>
<evidence type="ECO:0000256" key="6">
    <source>
        <dbReference type="ARBA" id="ARBA00023125"/>
    </source>
</evidence>
<evidence type="ECO:0000256" key="5">
    <source>
        <dbReference type="ARBA" id="ARBA00022840"/>
    </source>
</evidence>
<comment type="catalytic activity">
    <reaction evidence="10">
        <text>ATP + H2O = ADP + phosphate + H(+)</text>
        <dbReference type="Rhea" id="RHEA:13065"/>
        <dbReference type="ChEBI" id="CHEBI:15377"/>
        <dbReference type="ChEBI" id="CHEBI:15378"/>
        <dbReference type="ChEBI" id="CHEBI:30616"/>
        <dbReference type="ChEBI" id="CHEBI:43474"/>
        <dbReference type="ChEBI" id="CHEBI:456216"/>
        <dbReference type="EC" id="5.6.2.4"/>
    </reaction>
</comment>
<dbReference type="CDD" id="cd17932">
    <property type="entry name" value="DEXQc_UvrD"/>
    <property type="match status" value="1"/>
</dbReference>
<comment type="similarity">
    <text evidence="1">Belongs to the helicase family. UvrD subfamily.</text>
</comment>
<protein>
    <recommendedName>
        <fullName evidence="9">DNA 3'-5' helicase</fullName>
        <ecNumber evidence="9">5.6.2.4</ecNumber>
    </recommendedName>
</protein>
<dbReference type="EMBL" id="CAFBMR010000065">
    <property type="protein sequence ID" value="CAB4921083.1"/>
    <property type="molecule type" value="Genomic_DNA"/>
</dbReference>
<comment type="catalytic activity">
    <reaction evidence="8">
        <text>Couples ATP hydrolysis with the unwinding of duplex DNA by translocating in the 3'-5' direction.</text>
        <dbReference type="EC" id="5.6.2.4"/>
    </reaction>
</comment>
<dbReference type="CDD" id="cd18807">
    <property type="entry name" value="SF1_C_UvrD"/>
    <property type="match status" value="1"/>
</dbReference>
<dbReference type="InterPro" id="IPR000212">
    <property type="entry name" value="DNA_helicase_UvrD/REP"/>
</dbReference>
<feature type="domain" description="UvrD-like helicase ATP-binding" evidence="11">
    <location>
        <begin position="6"/>
        <end position="291"/>
    </location>
</feature>
<organism evidence="13">
    <name type="scientific">freshwater metagenome</name>
    <dbReference type="NCBI Taxonomy" id="449393"/>
    <lineage>
        <taxon>unclassified sequences</taxon>
        <taxon>metagenomes</taxon>
        <taxon>ecological metagenomes</taxon>
    </lineage>
</organism>
<evidence type="ECO:0000256" key="10">
    <source>
        <dbReference type="ARBA" id="ARBA00048988"/>
    </source>
</evidence>
<dbReference type="GO" id="GO:0005829">
    <property type="term" value="C:cytosol"/>
    <property type="evidence" value="ECO:0007669"/>
    <property type="project" value="TreeGrafter"/>
</dbReference>
<dbReference type="SUPFAM" id="SSF52540">
    <property type="entry name" value="P-loop containing nucleoside triphosphate hydrolases"/>
    <property type="match status" value="1"/>
</dbReference>
<keyword evidence="7" id="KW-0413">Isomerase</keyword>
<evidence type="ECO:0000256" key="3">
    <source>
        <dbReference type="ARBA" id="ARBA00022801"/>
    </source>
</evidence>
<keyword evidence="4" id="KW-0347">Helicase</keyword>
<dbReference type="Gene3D" id="3.40.50.300">
    <property type="entry name" value="P-loop containing nucleotide triphosphate hydrolases"/>
    <property type="match status" value="2"/>
</dbReference>
<keyword evidence="5" id="KW-0067">ATP-binding</keyword>
<keyword evidence="2" id="KW-0547">Nucleotide-binding</keyword>
<evidence type="ECO:0000256" key="9">
    <source>
        <dbReference type="ARBA" id="ARBA00034808"/>
    </source>
</evidence>
<proteinExistence type="inferred from homology"/>
<evidence type="ECO:0000256" key="1">
    <source>
        <dbReference type="ARBA" id="ARBA00009922"/>
    </source>
</evidence>
<dbReference type="InterPro" id="IPR014017">
    <property type="entry name" value="DNA_helicase_UvrD-like_C"/>
</dbReference>
<dbReference type="GO" id="GO:0005524">
    <property type="term" value="F:ATP binding"/>
    <property type="evidence" value="ECO:0007669"/>
    <property type="project" value="UniProtKB-KW"/>
</dbReference>
<name>A0A6J7HTY0_9ZZZZ</name>
<dbReference type="InterPro" id="IPR027417">
    <property type="entry name" value="P-loop_NTPase"/>
</dbReference>
<dbReference type="PANTHER" id="PTHR11070:SF2">
    <property type="entry name" value="ATP-DEPENDENT DNA HELICASE SRS2"/>
    <property type="match status" value="1"/>
</dbReference>
<dbReference type="GO" id="GO:0000725">
    <property type="term" value="P:recombinational repair"/>
    <property type="evidence" value="ECO:0007669"/>
    <property type="project" value="TreeGrafter"/>
</dbReference>
<sequence length="739" mass="82011">MPDLLADLNPPQREAVVHRGGPLLVVAGAGSGKTRVLTRRIAHLLAEGGARPGEILAITFTNKAAAEMRERVVEAVGPQARSMWVSTFHSACVRILRSESSRLGIASTFSIYDSADSLRLMTLVLRDLGLDSKRFTPRSMLSQVSNLKNELIDAEDFSRKVTNEAERTLSEVYREYTMRLRRANAFDFDDLIVSTVAVLQLFPDVAEHYHRRFRHILIDEYQDTNHAQYILVRELVGSGADGVPPAELVVVGDADQSIYAFRGASIRNIEEFERDYPAAKTVMLEQNYRSTQVILDAANRVIARNHGRREKRLWTDSAVGHSIVSYVADDERDEASFIAGEIDRLADTEGTIPGNVAVFYRTNAQSRALEDVFVRKGMPYRVVGGVRFYERREVRDALAYLRALANPSDDVSLRRILNVPKRGIGDRAEAMIEAFAQRERIPFGDALRRCVEVPGMAARSVTVVSVFAQLLADLRTLVESGAAPTTVLQAILEQTGYLAELAASTDPQDESRVENLAELQSVAADFEQENPDGTLTDFLERVSLVADSDEIPDRLNGGVVTLMTLHTAKGLEFPVVFLTGMEDGVFPHMRSLGDPKELEEERRLAYVGITRARERLYITRAVMRSSWGAPSYNPVSRFWEEIPEDLQETRRIEPVRTSSFASTSSRSVSRSASPWATSERTGSAPVMSLVAGERVLHQKFGMGTVISTSGAGDKTEATIDFGSEGLKRLLLRYAPVEKL</sequence>
<dbReference type="GO" id="GO:0016787">
    <property type="term" value="F:hydrolase activity"/>
    <property type="evidence" value="ECO:0007669"/>
    <property type="project" value="UniProtKB-KW"/>
</dbReference>
<dbReference type="EC" id="5.6.2.4" evidence="9"/>
<dbReference type="Pfam" id="PF21196">
    <property type="entry name" value="PcrA_UvrD_tudor"/>
    <property type="match status" value="1"/>
</dbReference>
<dbReference type="PROSITE" id="PS51217">
    <property type="entry name" value="UVRD_HELICASE_CTER"/>
    <property type="match status" value="1"/>
</dbReference>
<dbReference type="PROSITE" id="PS51198">
    <property type="entry name" value="UVRD_HELICASE_ATP_BIND"/>
    <property type="match status" value="1"/>
</dbReference>
<dbReference type="Gene3D" id="1.10.10.160">
    <property type="match status" value="1"/>
</dbReference>
<evidence type="ECO:0000259" key="11">
    <source>
        <dbReference type="PROSITE" id="PS51198"/>
    </source>
</evidence>
<dbReference type="InterPro" id="IPR014016">
    <property type="entry name" value="UvrD-like_ATP-bd"/>
</dbReference>
<dbReference type="FunFam" id="1.10.10.160:FF:000001">
    <property type="entry name" value="ATP-dependent DNA helicase"/>
    <property type="match status" value="1"/>
</dbReference>
<gene>
    <name evidence="13" type="ORF">UFOPK3610_01416</name>
</gene>
<dbReference type="AlphaFoldDB" id="A0A6J7HTY0"/>
<evidence type="ECO:0000256" key="4">
    <source>
        <dbReference type="ARBA" id="ARBA00022806"/>
    </source>
</evidence>
<dbReference type="GO" id="GO:0043138">
    <property type="term" value="F:3'-5' DNA helicase activity"/>
    <property type="evidence" value="ECO:0007669"/>
    <property type="project" value="UniProtKB-EC"/>
</dbReference>
<keyword evidence="3" id="KW-0378">Hydrolase</keyword>
<dbReference type="FunFam" id="1.10.486.10:FF:000003">
    <property type="entry name" value="ATP-dependent DNA helicase"/>
    <property type="match status" value="1"/>
</dbReference>
<evidence type="ECO:0000256" key="2">
    <source>
        <dbReference type="ARBA" id="ARBA00022741"/>
    </source>
</evidence>
<dbReference type="GO" id="GO:0006260">
    <property type="term" value="P:DNA replication"/>
    <property type="evidence" value="ECO:0007669"/>
    <property type="project" value="InterPro"/>
</dbReference>
<dbReference type="InterPro" id="IPR013986">
    <property type="entry name" value="DExx_box_DNA_helicase_dom_sf"/>
</dbReference>
<evidence type="ECO:0000256" key="8">
    <source>
        <dbReference type="ARBA" id="ARBA00034617"/>
    </source>
</evidence>
<dbReference type="Gene3D" id="1.10.486.10">
    <property type="entry name" value="PCRA, domain 4"/>
    <property type="match status" value="1"/>
</dbReference>
<feature type="domain" description="UvrD-like helicase C-terminal" evidence="12">
    <location>
        <begin position="292"/>
        <end position="570"/>
    </location>
</feature>
<evidence type="ECO:0000313" key="13">
    <source>
        <dbReference type="EMBL" id="CAB4921083.1"/>
    </source>
</evidence>
<reference evidence="13" key="1">
    <citation type="submission" date="2020-05" db="EMBL/GenBank/DDBJ databases">
        <authorList>
            <person name="Chiriac C."/>
            <person name="Salcher M."/>
            <person name="Ghai R."/>
            <person name="Kavagutti S V."/>
        </authorList>
    </citation>
    <scope>NUCLEOTIDE SEQUENCE</scope>
</reference>
<accession>A0A6J7HTY0</accession>